<evidence type="ECO:0000313" key="9">
    <source>
        <dbReference type="EMBL" id="MST55620.1"/>
    </source>
</evidence>
<dbReference type="RefSeq" id="WP_154528707.1">
    <property type="nucleotide sequence ID" value="NZ_VUNH01000005.1"/>
</dbReference>
<dbReference type="Pfam" id="PF12911">
    <property type="entry name" value="OppC_N"/>
    <property type="match status" value="1"/>
</dbReference>
<dbReference type="PANTHER" id="PTHR43386">
    <property type="entry name" value="OLIGOPEPTIDE TRANSPORT SYSTEM PERMEASE PROTEIN APPC"/>
    <property type="match status" value="1"/>
</dbReference>
<evidence type="ECO:0000256" key="5">
    <source>
        <dbReference type="ARBA" id="ARBA00022989"/>
    </source>
</evidence>
<evidence type="ECO:0000256" key="1">
    <source>
        <dbReference type="ARBA" id="ARBA00004651"/>
    </source>
</evidence>
<feature type="transmembrane region" description="Helical" evidence="7">
    <location>
        <begin position="267"/>
        <end position="290"/>
    </location>
</feature>
<dbReference type="PANTHER" id="PTHR43386:SF1">
    <property type="entry name" value="D,D-DIPEPTIDE TRANSPORT SYSTEM PERMEASE PROTEIN DDPC-RELATED"/>
    <property type="match status" value="1"/>
</dbReference>
<keyword evidence="10" id="KW-1185">Reference proteome</keyword>
<feature type="transmembrane region" description="Helical" evidence="7">
    <location>
        <begin position="106"/>
        <end position="130"/>
    </location>
</feature>
<sequence>MTAANAQKISVENRLRQYKKKSQMRTIWNRLKKNRLAIFGLALFLVMLAVVSTADIYYNYEQDAIAQHLSLRFKGPGQTAGHPLGTDQYGRDVLARVIYGGRISMFVGLATICVSLSLGSLIGATAAYYGGKVDNILMRIMDVFLAIPNILMAITLVAAFGTSLLNLILAMGLAGTPKMSRIVRSSVLSIIGTDYIEAARACGTGDMRIIFRHILPNAMGPILVQATQTVARSVITVSSLSFIGLGISEPTPEWGAMLSAAKSQLRYHPYLAVSPGIAIVMVVVSLTLLGDGLRDAMDPRLKN</sequence>
<feature type="transmembrane region" description="Helical" evidence="7">
    <location>
        <begin position="150"/>
        <end position="174"/>
    </location>
</feature>
<dbReference type="GO" id="GO:0055085">
    <property type="term" value="P:transmembrane transport"/>
    <property type="evidence" value="ECO:0007669"/>
    <property type="project" value="InterPro"/>
</dbReference>
<comment type="subcellular location">
    <subcellularLocation>
        <location evidence="1 7">Cell membrane</location>
        <topology evidence="1 7">Multi-pass membrane protein</topology>
    </subcellularLocation>
</comment>
<reference evidence="9 10" key="1">
    <citation type="submission" date="2019-08" db="EMBL/GenBank/DDBJ databases">
        <title>In-depth cultivation of the pig gut microbiome towards novel bacterial diversity and tailored functional studies.</title>
        <authorList>
            <person name="Wylensek D."/>
            <person name="Hitch T.C.A."/>
            <person name="Clavel T."/>
        </authorList>
    </citation>
    <scope>NUCLEOTIDE SEQUENCE [LARGE SCALE GENOMIC DNA]</scope>
    <source>
        <strain evidence="9 10">SM-530-WT-4B</strain>
    </source>
</reference>
<dbReference type="Pfam" id="PF00528">
    <property type="entry name" value="BPD_transp_1"/>
    <property type="match status" value="1"/>
</dbReference>
<evidence type="ECO:0000259" key="8">
    <source>
        <dbReference type="PROSITE" id="PS50928"/>
    </source>
</evidence>
<keyword evidence="6 7" id="KW-0472">Membrane</keyword>
<dbReference type="InterPro" id="IPR000515">
    <property type="entry name" value="MetI-like"/>
</dbReference>
<evidence type="ECO:0000256" key="7">
    <source>
        <dbReference type="RuleBase" id="RU363032"/>
    </source>
</evidence>
<dbReference type="PROSITE" id="PS50928">
    <property type="entry name" value="ABC_TM1"/>
    <property type="match status" value="1"/>
</dbReference>
<keyword evidence="5 7" id="KW-1133">Transmembrane helix</keyword>
<dbReference type="AlphaFoldDB" id="A0A6L5YBL1"/>
<evidence type="ECO:0000256" key="6">
    <source>
        <dbReference type="ARBA" id="ARBA00023136"/>
    </source>
</evidence>
<dbReference type="CDD" id="cd06261">
    <property type="entry name" value="TM_PBP2"/>
    <property type="match status" value="1"/>
</dbReference>
<name>A0A6L5YBL1_9BACT</name>
<evidence type="ECO:0000256" key="2">
    <source>
        <dbReference type="ARBA" id="ARBA00022448"/>
    </source>
</evidence>
<dbReference type="Gene3D" id="1.10.3720.10">
    <property type="entry name" value="MetI-like"/>
    <property type="match status" value="1"/>
</dbReference>
<keyword evidence="2 7" id="KW-0813">Transport</keyword>
<dbReference type="InterPro" id="IPR025966">
    <property type="entry name" value="OppC_N"/>
</dbReference>
<dbReference type="SUPFAM" id="SSF161098">
    <property type="entry name" value="MetI-like"/>
    <property type="match status" value="1"/>
</dbReference>
<comment type="caution">
    <text evidence="9">The sequence shown here is derived from an EMBL/GenBank/DDBJ whole genome shotgun (WGS) entry which is preliminary data.</text>
</comment>
<evidence type="ECO:0000313" key="10">
    <source>
        <dbReference type="Proteomes" id="UP000473699"/>
    </source>
</evidence>
<evidence type="ECO:0000256" key="4">
    <source>
        <dbReference type="ARBA" id="ARBA00022692"/>
    </source>
</evidence>
<dbReference type="GO" id="GO:0005886">
    <property type="term" value="C:plasma membrane"/>
    <property type="evidence" value="ECO:0007669"/>
    <property type="project" value="UniProtKB-SubCell"/>
</dbReference>
<keyword evidence="3" id="KW-1003">Cell membrane</keyword>
<dbReference type="Proteomes" id="UP000473699">
    <property type="component" value="Unassembled WGS sequence"/>
</dbReference>
<accession>A0A6L5YBL1</accession>
<feature type="domain" description="ABC transmembrane type-1" evidence="8">
    <location>
        <begin position="101"/>
        <end position="290"/>
    </location>
</feature>
<proteinExistence type="inferred from homology"/>
<dbReference type="InterPro" id="IPR035906">
    <property type="entry name" value="MetI-like_sf"/>
</dbReference>
<dbReference type="EMBL" id="VUNH01000005">
    <property type="protein sequence ID" value="MST55620.1"/>
    <property type="molecule type" value="Genomic_DNA"/>
</dbReference>
<protein>
    <submittedName>
        <fullName evidence="9">ABC transporter permease</fullName>
    </submittedName>
</protein>
<organism evidence="9 10">
    <name type="scientific">Pyramidobacter porci</name>
    <dbReference type="NCBI Taxonomy" id="2605789"/>
    <lineage>
        <taxon>Bacteria</taxon>
        <taxon>Thermotogati</taxon>
        <taxon>Synergistota</taxon>
        <taxon>Synergistia</taxon>
        <taxon>Synergistales</taxon>
        <taxon>Dethiosulfovibrionaceae</taxon>
        <taxon>Pyramidobacter</taxon>
    </lineage>
</organism>
<feature type="transmembrane region" description="Helical" evidence="7">
    <location>
        <begin position="36"/>
        <end position="58"/>
    </location>
</feature>
<comment type="similarity">
    <text evidence="7">Belongs to the binding-protein-dependent transport system permease family.</text>
</comment>
<gene>
    <name evidence="9" type="ORF">FYJ74_06175</name>
</gene>
<keyword evidence="4 7" id="KW-0812">Transmembrane</keyword>
<dbReference type="InterPro" id="IPR050366">
    <property type="entry name" value="BP-dependent_transpt_permease"/>
</dbReference>
<evidence type="ECO:0000256" key="3">
    <source>
        <dbReference type="ARBA" id="ARBA00022475"/>
    </source>
</evidence>